<dbReference type="AlphaFoldDB" id="A0A1V2H1A3"/>
<dbReference type="Pfam" id="PF07879">
    <property type="entry name" value="PHB_acc_N"/>
    <property type="match status" value="1"/>
</dbReference>
<dbReference type="RefSeq" id="WP_076957897.1">
    <property type="nucleotide sequence ID" value="NZ_MLCO01000122.1"/>
</dbReference>
<name>A0A1V2H1A3_9PROT</name>
<dbReference type="Proteomes" id="UP000188879">
    <property type="component" value="Unassembled WGS sequence"/>
</dbReference>
<proteinExistence type="predicted"/>
<dbReference type="InterPro" id="IPR010134">
    <property type="entry name" value="PHA_reg_PhaR"/>
</dbReference>
<organism evidence="3 4">
    <name type="scientific">Teichococcus deserti</name>
    <dbReference type="NCBI Taxonomy" id="1817963"/>
    <lineage>
        <taxon>Bacteria</taxon>
        <taxon>Pseudomonadati</taxon>
        <taxon>Pseudomonadota</taxon>
        <taxon>Alphaproteobacteria</taxon>
        <taxon>Acetobacterales</taxon>
        <taxon>Roseomonadaceae</taxon>
        <taxon>Roseomonas</taxon>
    </lineage>
</organism>
<evidence type="ECO:0000313" key="3">
    <source>
        <dbReference type="EMBL" id="ONG53021.1"/>
    </source>
</evidence>
<evidence type="ECO:0000259" key="2">
    <source>
        <dbReference type="Pfam" id="PF07879"/>
    </source>
</evidence>
<dbReference type="NCBIfam" id="TIGR01848">
    <property type="entry name" value="PHA_reg_PhaR"/>
    <property type="match status" value="1"/>
</dbReference>
<feature type="domain" description="PHB accumulation regulatory" evidence="1">
    <location>
        <begin position="87"/>
        <end position="126"/>
    </location>
</feature>
<dbReference type="GO" id="GO:0006355">
    <property type="term" value="P:regulation of DNA-templated transcription"/>
    <property type="evidence" value="ECO:0007669"/>
    <property type="project" value="InterPro"/>
</dbReference>
<sequence>MAEQAKQQQPVDEAGKAARPTVVIKKYANRRLYNTEASSYVTLEDLAKMVRDGRDFVVYDAKSGDDITRGVLTQIIVEEEAKGRNLLPIPFLRQLIGFYGDSLQSMVPRYLEFAMGSFSRQQEQMRASVEQAMGSFNPLAGLEEVGKQNMAMMERAMSLFSPFPMPKGGAPFPGMPGMPGATPGAPPAAAPEETAEVIELKAELRRLRQQMATLQTPPGPPTGKDG</sequence>
<dbReference type="InterPro" id="IPR012909">
    <property type="entry name" value="PHA_DNA-bd_N"/>
</dbReference>
<keyword evidence="4" id="KW-1185">Reference proteome</keyword>
<reference evidence="3 4" key="1">
    <citation type="submission" date="2016-10" db="EMBL/GenBank/DDBJ databases">
        <title>Draft Genome sequence of Roseomonas sp. strain M3.</title>
        <authorList>
            <person name="Subhash Y."/>
            <person name="Lee S."/>
        </authorList>
    </citation>
    <scope>NUCLEOTIDE SEQUENCE [LARGE SCALE GENOMIC DNA]</scope>
    <source>
        <strain evidence="3 4">M3</strain>
    </source>
</reference>
<dbReference type="InterPro" id="IPR007897">
    <property type="entry name" value="PHB_accumulat"/>
</dbReference>
<gene>
    <name evidence="3" type="ORF">BKE38_13615</name>
</gene>
<dbReference type="Pfam" id="PF05233">
    <property type="entry name" value="PHB_acc"/>
    <property type="match status" value="1"/>
</dbReference>
<evidence type="ECO:0000313" key="4">
    <source>
        <dbReference type="Proteomes" id="UP000188879"/>
    </source>
</evidence>
<feature type="domain" description="PHA accumulation regulator DNA-binding N-terminal" evidence="2">
    <location>
        <begin position="23"/>
        <end position="83"/>
    </location>
</feature>
<comment type="caution">
    <text evidence="3">The sequence shown here is derived from an EMBL/GenBank/DDBJ whole genome shotgun (WGS) entry which is preliminary data.</text>
</comment>
<evidence type="ECO:0000259" key="1">
    <source>
        <dbReference type="Pfam" id="PF05233"/>
    </source>
</evidence>
<protein>
    <submittedName>
        <fullName evidence="3">Polyhydroxyalkanoate synthesis repressor PhaR</fullName>
    </submittedName>
</protein>
<accession>A0A1V2H1A3</accession>
<dbReference type="EMBL" id="MLCO01000122">
    <property type="protein sequence ID" value="ONG53021.1"/>
    <property type="molecule type" value="Genomic_DNA"/>
</dbReference>
<dbReference type="OrthoDB" id="9795345at2"/>